<keyword evidence="1" id="KW-1133">Transmembrane helix</keyword>
<feature type="transmembrane region" description="Helical" evidence="1">
    <location>
        <begin position="20"/>
        <end position="41"/>
    </location>
</feature>
<feature type="transmembrane region" description="Helical" evidence="1">
    <location>
        <begin position="53"/>
        <end position="75"/>
    </location>
</feature>
<evidence type="ECO:0000313" key="2">
    <source>
        <dbReference type="EMBL" id="GAG79486.1"/>
    </source>
</evidence>
<gene>
    <name evidence="2" type="ORF">S01H4_35537</name>
</gene>
<dbReference type="EMBL" id="BART01018907">
    <property type="protein sequence ID" value="GAG79486.1"/>
    <property type="molecule type" value="Genomic_DNA"/>
</dbReference>
<accession>X1C534</accession>
<organism evidence="2">
    <name type="scientific">marine sediment metagenome</name>
    <dbReference type="NCBI Taxonomy" id="412755"/>
    <lineage>
        <taxon>unclassified sequences</taxon>
        <taxon>metagenomes</taxon>
        <taxon>ecological metagenomes</taxon>
    </lineage>
</organism>
<feature type="transmembrane region" description="Helical" evidence="1">
    <location>
        <begin position="81"/>
        <end position="101"/>
    </location>
</feature>
<protein>
    <submittedName>
        <fullName evidence="2">Uncharacterized protein</fullName>
    </submittedName>
</protein>
<sequence length="106" mass="11975">MVFIELVVVIAAPENNMLAVLLPIIVIPSLLGIVYIFFLAYRLKRLTVVKPKILTIGFFLYLISNILRPVIQKIFGDNATYITLAELIDIFVFIVIFLGLYKKTSG</sequence>
<dbReference type="AlphaFoldDB" id="X1C534"/>
<proteinExistence type="predicted"/>
<evidence type="ECO:0000256" key="1">
    <source>
        <dbReference type="SAM" id="Phobius"/>
    </source>
</evidence>
<name>X1C534_9ZZZZ</name>
<keyword evidence="1" id="KW-0472">Membrane</keyword>
<reference evidence="2" key="1">
    <citation type="journal article" date="2014" name="Front. Microbiol.">
        <title>High frequency of phylogenetically diverse reductive dehalogenase-homologous genes in deep subseafloor sedimentary metagenomes.</title>
        <authorList>
            <person name="Kawai M."/>
            <person name="Futagami T."/>
            <person name="Toyoda A."/>
            <person name="Takaki Y."/>
            <person name="Nishi S."/>
            <person name="Hori S."/>
            <person name="Arai W."/>
            <person name="Tsubouchi T."/>
            <person name="Morono Y."/>
            <person name="Uchiyama I."/>
            <person name="Ito T."/>
            <person name="Fujiyama A."/>
            <person name="Inagaki F."/>
            <person name="Takami H."/>
        </authorList>
    </citation>
    <scope>NUCLEOTIDE SEQUENCE</scope>
    <source>
        <strain evidence="2">Expedition CK06-06</strain>
    </source>
</reference>
<comment type="caution">
    <text evidence="2">The sequence shown here is derived from an EMBL/GenBank/DDBJ whole genome shotgun (WGS) entry which is preliminary data.</text>
</comment>
<keyword evidence="1" id="KW-0812">Transmembrane</keyword>